<dbReference type="EMBL" id="BGPR01008673">
    <property type="protein sequence ID" value="GBN35270.1"/>
    <property type="molecule type" value="Genomic_DNA"/>
</dbReference>
<name>A0A4Y2N9E6_ARAVE</name>
<organism evidence="1 2">
    <name type="scientific">Araneus ventricosus</name>
    <name type="common">Orbweaver spider</name>
    <name type="synonym">Epeira ventricosa</name>
    <dbReference type="NCBI Taxonomy" id="182803"/>
    <lineage>
        <taxon>Eukaryota</taxon>
        <taxon>Metazoa</taxon>
        <taxon>Ecdysozoa</taxon>
        <taxon>Arthropoda</taxon>
        <taxon>Chelicerata</taxon>
        <taxon>Arachnida</taxon>
        <taxon>Araneae</taxon>
        <taxon>Araneomorphae</taxon>
        <taxon>Entelegynae</taxon>
        <taxon>Araneoidea</taxon>
        <taxon>Araneidae</taxon>
        <taxon>Araneus</taxon>
    </lineage>
</organism>
<dbReference type="Pfam" id="PF05380">
    <property type="entry name" value="Peptidase_A17"/>
    <property type="match status" value="1"/>
</dbReference>
<evidence type="ECO:0000313" key="2">
    <source>
        <dbReference type="Proteomes" id="UP000499080"/>
    </source>
</evidence>
<proteinExistence type="predicted"/>
<dbReference type="Proteomes" id="UP000499080">
    <property type="component" value="Unassembled WGS sequence"/>
</dbReference>
<reference evidence="1 2" key="1">
    <citation type="journal article" date="2019" name="Sci. Rep.">
        <title>Orb-weaving spider Araneus ventricosus genome elucidates the spidroin gene catalogue.</title>
        <authorList>
            <person name="Kono N."/>
            <person name="Nakamura H."/>
            <person name="Ohtoshi R."/>
            <person name="Moran D.A.P."/>
            <person name="Shinohara A."/>
            <person name="Yoshida Y."/>
            <person name="Fujiwara M."/>
            <person name="Mori M."/>
            <person name="Tomita M."/>
            <person name="Arakawa K."/>
        </authorList>
    </citation>
    <scope>NUCLEOTIDE SEQUENCE [LARGE SCALE GENOMIC DNA]</scope>
</reference>
<dbReference type="PANTHER" id="PTHR22955:SF77">
    <property type="entry name" value="ASPARTIC PUTATIVE DOMAIN-CONTAINING PROTEIN-RELATED"/>
    <property type="match status" value="1"/>
</dbReference>
<keyword evidence="2" id="KW-1185">Reference proteome</keyword>
<dbReference type="PANTHER" id="PTHR22955">
    <property type="entry name" value="RETROTRANSPOSON"/>
    <property type="match status" value="1"/>
</dbReference>
<dbReference type="OrthoDB" id="8065733at2759"/>
<evidence type="ECO:0000313" key="1">
    <source>
        <dbReference type="EMBL" id="GBN35270.1"/>
    </source>
</evidence>
<sequence>MLWDLKIDCLTYEVNIKGKDCFSKREVLSEIARLYDPLGLIGPFATKAKIFIQGLWKLKLDWWEQLPSPDSLKEWKKSYLKLAEINNFKIRRYILLPEKVVLRCLVSATHQNVRTAVVCMKSFTEYGQVYCAVSLEWFR</sequence>
<protein>
    <submittedName>
        <fullName evidence="1">Uncharacterized protein</fullName>
    </submittedName>
</protein>
<accession>A0A4Y2N9E6</accession>
<gene>
    <name evidence="1" type="ORF">AVEN_98432_1</name>
</gene>
<comment type="caution">
    <text evidence="1">The sequence shown here is derived from an EMBL/GenBank/DDBJ whole genome shotgun (WGS) entry which is preliminary data.</text>
</comment>
<dbReference type="AlphaFoldDB" id="A0A4Y2N9E6"/>
<dbReference type="InterPro" id="IPR008042">
    <property type="entry name" value="Retrotrans_Pao"/>
</dbReference>